<feature type="non-terminal residue" evidence="1">
    <location>
        <position position="637"/>
    </location>
</feature>
<gene>
    <name evidence="1" type="ORF">RPERSI_LOCUS11207</name>
</gene>
<organism evidence="1 2">
    <name type="scientific">Racocetra persica</name>
    <dbReference type="NCBI Taxonomy" id="160502"/>
    <lineage>
        <taxon>Eukaryota</taxon>
        <taxon>Fungi</taxon>
        <taxon>Fungi incertae sedis</taxon>
        <taxon>Mucoromycota</taxon>
        <taxon>Glomeromycotina</taxon>
        <taxon>Glomeromycetes</taxon>
        <taxon>Diversisporales</taxon>
        <taxon>Gigasporaceae</taxon>
        <taxon>Racocetra</taxon>
    </lineage>
</organism>
<proteinExistence type="predicted"/>
<dbReference type="EMBL" id="CAJVQC010022835">
    <property type="protein sequence ID" value="CAG8719821.1"/>
    <property type="molecule type" value="Genomic_DNA"/>
</dbReference>
<comment type="caution">
    <text evidence="1">The sequence shown here is derived from an EMBL/GenBank/DDBJ whole genome shotgun (WGS) entry which is preliminary data.</text>
</comment>
<evidence type="ECO:0000313" key="2">
    <source>
        <dbReference type="Proteomes" id="UP000789920"/>
    </source>
</evidence>
<accession>A0ACA9PT38</accession>
<keyword evidence="2" id="KW-1185">Reference proteome</keyword>
<sequence length="637" mass="72894">MASNQGGYTPRGGNHQTFNQNLYYQPPLPPKAPINNYEESIEKQIEEQTETTITKNIELTRGNLVIDCPVPVRELFSGVPYDDKPEFTSIRYTACTCDPDNFKDRGYTLRQPPGQIKLFIAITMYNENEILLSRTLYGITKNINYICSKRNKENKWKEVVVCIIADGRRNVSQRVLAYLAVLGVYQDGIMQTSVNDKAVSAHIFEYTTQIAIDPSMNIKTANDGIVPVQILFCLKEKNKKKINSHRWFFNAFGSVLEPEICVLVDVGTKPGDRSIYYLWRAFHNPSVAGVCGEIVATKGKGCVKLLNPIVGAQNFEYKMSNILDKPFESVFGYVTVLPGAFSAYRYVALQNTKSGEGQREEGPLASYFKFEKDNENENAPVESILTANMYLAEDRILCFELVTKRQCSWLLRYIKYSQAETDIPEDLPELISQRRRWLNGTFFAIIAIQENKPDGFSLYALVEKFKFASVIISLIATYGIYVISSIMMLDPWHMLTCIIQYTLLIPFYINILNVYAFCNIHDVSWGTKGPAVRANNAIFVQDETGIIKAQVTVPDENIVRRTHHEAYKEIRRKENEVKRKSRKDKQEDSQKAFRTLVLFLWIFTNALLIIAIRGDILELIMHRETPYEEILHEGTHE</sequence>
<dbReference type="Proteomes" id="UP000789920">
    <property type="component" value="Unassembled WGS sequence"/>
</dbReference>
<protein>
    <submittedName>
        <fullName evidence="1">20295_t:CDS:1</fullName>
    </submittedName>
</protein>
<evidence type="ECO:0000313" key="1">
    <source>
        <dbReference type="EMBL" id="CAG8719821.1"/>
    </source>
</evidence>
<name>A0ACA9PT38_9GLOM</name>
<reference evidence="1" key="1">
    <citation type="submission" date="2021-06" db="EMBL/GenBank/DDBJ databases">
        <authorList>
            <person name="Kallberg Y."/>
            <person name="Tangrot J."/>
            <person name="Rosling A."/>
        </authorList>
    </citation>
    <scope>NUCLEOTIDE SEQUENCE</scope>
    <source>
        <strain evidence="1">MA461A</strain>
    </source>
</reference>